<accession>A0A3Q3Q1V6</accession>
<dbReference type="SUPFAM" id="SSF48726">
    <property type="entry name" value="Immunoglobulin"/>
    <property type="match status" value="4"/>
</dbReference>
<dbReference type="SMART" id="SM00406">
    <property type="entry name" value="IGv"/>
    <property type="match status" value="1"/>
</dbReference>
<reference evidence="4" key="1">
    <citation type="submission" date="2025-08" db="UniProtKB">
        <authorList>
            <consortium name="Ensembl"/>
        </authorList>
    </citation>
    <scope>IDENTIFICATION</scope>
</reference>
<dbReference type="InterPro" id="IPR036179">
    <property type="entry name" value="Ig-like_dom_sf"/>
</dbReference>
<dbReference type="InterPro" id="IPR013783">
    <property type="entry name" value="Ig-like_fold"/>
</dbReference>
<evidence type="ECO:0000256" key="2">
    <source>
        <dbReference type="ARBA" id="ARBA00023319"/>
    </source>
</evidence>
<dbReference type="PANTHER" id="PTHR23411">
    <property type="entry name" value="TAPASIN"/>
    <property type="match status" value="1"/>
</dbReference>
<feature type="domain" description="Ig-like" evidence="3">
    <location>
        <begin position="316"/>
        <end position="413"/>
    </location>
</feature>
<dbReference type="SMART" id="SM00407">
    <property type="entry name" value="IGc1"/>
    <property type="match status" value="2"/>
</dbReference>
<protein>
    <recommendedName>
        <fullName evidence="3">Ig-like domain-containing protein</fullName>
    </recommendedName>
</protein>
<dbReference type="InterPro" id="IPR050380">
    <property type="entry name" value="Immune_Resp_Modulators"/>
</dbReference>
<dbReference type="STRING" id="43700.ENSMALP00000002540"/>
<feature type="domain" description="Ig-like" evidence="3">
    <location>
        <begin position="41"/>
        <end position="118"/>
    </location>
</feature>
<dbReference type="InterPro" id="IPR003599">
    <property type="entry name" value="Ig_sub"/>
</dbReference>
<dbReference type="Proteomes" id="UP000261600">
    <property type="component" value="Unplaced"/>
</dbReference>
<keyword evidence="5" id="KW-1185">Reference proteome</keyword>
<evidence type="ECO:0000313" key="5">
    <source>
        <dbReference type="Proteomes" id="UP000261600"/>
    </source>
</evidence>
<feature type="domain" description="Ig-like" evidence="3">
    <location>
        <begin position="125"/>
        <end position="244"/>
    </location>
</feature>
<keyword evidence="1" id="KW-1015">Disulfide bond</keyword>
<dbReference type="PROSITE" id="PS00290">
    <property type="entry name" value="IG_MHC"/>
    <property type="match status" value="2"/>
</dbReference>
<evidence type="ECO:0000259" key="3">
    <source>
        <dbReference type="PROSITE" id="PS50835"/>
    </source>
</evidence>
<organism evidence="4 5">
    <name type="scientific">Monopterus albus</name>
    <name type="common">Swamp eel</name>
    <dbReference type="NCBI Taxonomy" id="43700"/>
    <lineage>
        <taxon>Eukaryota</taxon>
        <taxon>Metazoa</taxon>
        <taxon>Chordata</taxon>
        <taxon>Craniata</taxon>
        <taxon>Vertebrata</taxon>
        <taxon>Euteleostomi</taxon>
        <taxon>Actinopterygii</taxon>
        <taxon>Neopterygii</taxon>
        <taxon>Teleostei</taxon>
        <taxon>Neoteleostei</taxon>
        <taxon>Acanthomorphata</taxon>
        <taxon>Anabantaria</taxon>
        <taxon>Synbranchiformes</taxon>
        <taxon>Synbranchidae</taxon>
        <taxon>Monopterus</taxon>
    </lineage>
</organism>
<evidence type="ECO:0000313" key="4">
    <source>
        <dbReference type="Ensembl" id="ENSMALP00000002540.1"/>
    </source>
</evidence>
<dbReference type="PROSITE" id="PS50835">
    <property type="entry name" value="IG_LIKE"/>
    <property type="match status" value="3"/>
</dbReference>
<proteinExistence type="predicted"/>
<dbReference type="InterPro" id="IPR003597">
    <property type="entry name" value="Ig_C1-set"/>
</dbReference>
<dbReference type="Pfam" id="PF07654">
    <property type="entry name" value="C1-set"/>
    <property type="match status" value="3"/>
</dbReference>
<dbReference type="InterPro" id="IPR003006">
    <property type="entry name" value="Ig/MHC_CS"/>
</dbReference>
<name>A0A3Q3Q1V6_MONAL</name>
<keyword evidence="2" id="KW-0393">Immunoglobulin domain</keyword>
<dbReference type="Ensembl" id="ENSMALT00000002612.1">
    <property type="protein sequence ID" value="ENSMALP00000002540.1"/>
    <property type="gene ID" value="ENSMALG00000001879.1"/>
</dbReference>
<dbReference type="InterPro" id="IPR013106">
    <property type="entry name" value="Ig_V-set"/>
</dbReference>
<dbReference type="Gene3D" id="2.60.40.10">
    <property type="entry name" value="Immunoglobulins"/>
    <property type="match status" value="5"/>
</dbReference>
<reference evidence="4" key="2">
    <citation type="submission" date="2025-09" db="UniProtKB">
        <authorList>
            <consortium name="Ensembl"/>
        </authorList>
    </citation>
    <scope>IDENTIFICATION</scope>
</reference>
<sequence>MSLTVLHIKRLKFLPIPPAKQLELSEIGWRAFVNSSFQFFPQILDWIQTESEPVVKNPGDSHKLTCTTSGFTFSDYGMNWVRQLYLQMNSLKTEDRAVYYCARDTFDAWGKGTMVTVTSATSTKPTVFPLIPCGSGTGDTVTLGCFATGFTPSSAEFSWTKNGAALTEFIREAKFRMWCDTSCRKRTVWSHQTYGNCGLILHSAQGCPKADVDVKIVEPSLEEMFLNRKGQVTCVVTVNTPSVTRIHWEDHNGDEIVGASLIPKPGVTGTFKVPLEVTYDEWSLGRRFNCVVEHQNWLTPKKTAYERKPAGQLQRPSVFMMPPVEQPKTQTMTLTCHIKDFYPEEVYVSWLVDDQAAGSNYKSHTTSPIENNGVFSAYSQLSLGLDQWKNNDMVYSCEVHHESVANSTKAIVRSIGHRTFQQTNLVNLNMNIPEKCKAQ</sequence>
<dbReference type="InterPro" id="IPR007110">
    <property type="entry name" value="Ig-like_dom"/>
</dbReference>
<evidence type="ECO:0000256" key="1">
    <source>
        <dbReference type="ARBA" id="ARBA00023157"/>
    </source>
</evidence>
<dbReference type="FunFam" id="2.60.40.10:FF:000283">
    <property type="entry name" value="Immunoglobulin kappa constant"/>
    <property type="match status" value="1"/>
</dbReference>
<dbReference type="AlphaFoldDB" id="A0A3Q3Q1V6"/>
<dbReference type="SMART" id="SM00409">
    <property type="entry name" value="IG"/>
    <property type="match status" value="2"/>
</dbReference>